<dbReference type="PANTHER" id="PTHR11236">
    <property type="entry name" value="AMINOBENZOATE/ANTHRANILATE SYNTHASE"/>
    <property type="match status" value="1"/>
</dbReference>
<evidence type="ECO:0000256" key="1">
    <source>
        <dbReference type="ARBA" id="ARBA00005970"/>
    </source>
</evidence>
<dbReference type="GO" id="GO:0009396">
    <property type="term" value="P:folic acid-containing compound biosynthetic process"/>
    <property type="evidence" value="ECO:0007669"/>
    <property type="project" value="InterPro"/>
</dbReference>
<accession>A0A2U1T8P0</accession>
<dbReference type="OrthoDB" id="3518032at2"/>
<dbReference type="Gene3D" id="3.40.50.880">
    <property type="match status" value="1"/>
</dbReference>
<evidence type="ECO:0000259" key="5">
    <source>
        <dbReference type="Pfam" id="PF00117"/>
    </source>
</evidence>
<dbReference type="InterPro" id="IPR019999">
    <property type="entry name" value="Anth_synth_I-like"/>
</dbReference>
<keyword evidence="3" id="KW-0808">Transferase</keyword>
<dbReference type="GO" id="GO:0046820">
    <property type="term" value="F:4-amino-4-deoxychorismate synthase activity"/>
    <property type="evidence" value="ECO:0007669"/>
    <property type="project" value="UniProtKB-EC"/>
</dbReference>
<dbReference type="CDD" id="cd01743">
    <property type="entry name" value="GATase1_Anthranilate_Synthase"/>
    <property type="match status" value="1"/>
</dbReference>
<dbReference type="EC" id="2.6.1.85" evidence="2"/>
<dbReference type="Pfam" id="PF00425">
    <property type="entry name" value="Chorismate_bind"/>
    <property type="match status" value="1"/>
</dbReference>
<protein>
    <recommendedName>
        <fullName evidence="2">aminodeoxychorismate synthase</fullName>
        <ecNumber evidence="2">2.6.1.85</ecNumber>
    </recommendedName>
</protein>
<comment type="similarity">
    <text evidence="1">In the C-terminal section; belongs to the anthranilate synthase component I family.</text>
</comment>
<dbReference type="InterPro" id="IPR005802">
    <property type="entry name" value="ADC_synth_comp_1"/>
</dbReference>
<dbReference type="InterPro" id="IPR005801">
    <property type="entry name" value="ADC_synthase"/>
</dbReference>
<dbReference type="PRINTS" id="PR00097">
    <property type="entry name" value="ANTSNTHASEII"/>
</dbReference>
<dbReference type="PRINTS" id="PR00099">
    <property type="entry name" value="CPSGATASE"/>
</dbReference>
<evidence type="ECO:0000259" key="6">
    <source>
        <dbReference type="Pfam" id="PF00425"/>
    </source>
</evidence>
<dbReference type="Proteomes" id="UP000244989">
    <property type="component" value="Unassembled WGS sequence"/>
</dbReference>
<evidence type="ECO:0000256" key="3">
    <source>
        <dbReference type="ARBA" id="ARBA00022679"/>
    </source>
</evidence>
<dbReference type="NCBIfam" id="TIGR00553">
    <property type="entry name" value="pabB"/>
    <property type="match status" value="1"/>
</dbReference>
<dbReference type="GO" id="GO:0000162">
    <property type="term" value="P:L-tryptophan biosynthetic process"/>
    <property type="evidence" value="ECO:0007669"/>
    <property type="project" value="TreeGrafter"/>
</dbReference>
<dbReference type="KEGG" id="cyz:C3B44_06000"/>
<dbReference type="Pfam" id="PF00117">
    <property type="entry name" value="GATase"/>
    <property type="match status" value="1"/>
</dbReference>
<evidence type="ECO:0000256" key="2">
    <source>
        <dbReference type="ARBA" id="ARBA00013139"/>
    </source>
</evidence>
<evidence type="ECO:0000313" key="8">
    <source>
        <dbReference type="Proteomes" id="UP000244989"/>
    </source>
</evidence>
<dbReference type="SUPFAM" id="SSF52317">
    <property type="entry name" value="Class I glutamine amidotransferase-like"/>
    <property type="match status" value="1"/>
</dbReference>
<dbReference type="Gene3D" id="3.60.120.10">
    <property type="entry name" value="Anthranilate synthase"/>
    <property type="match status" value="1"/>
</dbReference>
<gene>
    <name evidence="7" type="primary">pabB</name>
    <name evidence="7" type="ORF">DF222_03220</name>
</gene>
<dbReference type="AlphaFoldDB" id="A0A2U1T8P0"/>
<dbReference type="GO" id="GO:0008153">
    <property type="term" value="P:4-aminobenzoate biosynthetic process"/>
    <property type="evidence" value="ECO:0007669"/>
    <property type="project" value="TreeGrafter"/>
</dbReference>
<keyword evidence="4" id="KW-0315">Glutamine amidotransferase</keyword>
<dbReference type="PRINTS" id="PR00096">
    <property type="entry name" value="GATASE"/>
</dbReference>
<dbReference type="GO" id="GO:0005737">
    <property type="term" value="C:cytoplasm"/>
    <property type="evidence" value="ECO:0007669"/>
    <property type="project" value="TreeGrafter"/>
</dbReference>
<dbReference type="SUPFAM" id="SSF56322">
    <property type="entry name" value="ADC synthase"/>
    <property type="match status" value="1"/>
</dbReference>
<dbReference type="InterPro" id="IPR029062">
    <property type="entry name" value="Class_I_gatase-like"/>
</dbReference>
<evidence type="ECO:0000256" key="4">
    <source>
        <dbReference type="ARBA" id="ARBA00022962"/>
    </source>
</evidence>
<keyword evidence="8" id="KW-1185">Reference proteome</keyword>
<reference evidence="8" key="1">
    <citation type="submission" date="2018-04" db="EMBL/GenBank/DDBJ databases">
        <authorList>
            <person name="Liu S."/>
            <person name="Wang Z."/>
            <person name="Li J."/>
        </authorList>
    </citation>
    <scope>NUCLEOTIDE SEQUENCE [LARGE SCALE GENOMIC DNA]</scope>
    <source>
        <strain evidence="8">2189</strain>
    </source>
</reference>
<comment type="caution">
    <text evidence="7">The sequence shown here is derived from an EMBL/GenBank/DDBJ whole genome shotgun (WGS) entry which is preliminary data.</text>
</comment>
<organism evidence="7 8">
    <name type="scientific">Corynebacterium yudongzhengii</name>
    <dbReference type="NCBI Taxonomy" id="2080740"/>
    <lineage>
        <taxon>Bacteria</taxon>
        <taxon>Bacillati</taxon>
        <taxon>Actinomycetota</taxon>
        <taxon>Actinomycetes</taxon>
        <taxon>Mycobacteriales</taxon>
        <taxon>Corynebacteriaceae</taxon>
        <taxon>Corynebacterium</taxon>
    </lineage>
</organism>
<dbReference type="InterPro" id="IPR006221">
    <property type="entry name" value="TrpG/PapA_dom"/>
</dbReference>
<evidence type="ECO:0000313" key="7">
    <source>
        <dbReference type="EMBL" id="PWC02352.1"/>
    </source>
</evidence>
<dbReference type="PANTHER" id="PTHR11236:SF18">
    <property type="entry name" value="AMINODEOXYCHORISMATE SYNTHASE"/>
    <property type="match status" value="1"/>
</dbReference>
<feature type="domain" description="Chorismate-utilising enzyme C-terminal" evidence="6">
    <location>
        <begin position="375"/>
        <end position="629"/>
    </location>
</feature>
<proteinExistence type="inferred from homology"/>
<dbReference type="EMBL" id="QEEZ01000004">
    <property type="protein sequence ID" value="PWC02352.1"/>
    <property type="molecule type" value="Genomic_DNA"/>
</dbReference>
<dbReference type="NCBIfam" id="TIGR00566">
    <property type="entry name" value="trpG_papA"/>
    <property type="match status" value="1"/>
</dbReference>
<dbReference type="InterPro" id="IPR015890">
    <property type="entry name" value="Chorismate_C"/>
</dbReference>
<sequence>MRVLLIDNHDSFTYNVAHDIAVITGQLPDIVLNDAPPVEDSAVPQWLSTYDAIVVSPGPGNPECAADLGISRHAIEQAEVPVLGICLGMQAIAYDAGVPIIRAPRPVHGEVAEIHHESTGLFDTLDSPVAMVRYHSLIVDPHACAACDDLVIDARDGEIVMGLHRISRPQWGIQTHPESICSEHGRELLARFFAQAEAWGRRQAAPAPWRLYARRVSTPACAETIFDQLFRGDDYAWWLDTATGDGVSVCGSGVGPLARVVEADGVLDRIEQTLGAVQVIDLGDEGLEAADLPFTPGWVGYLGYEAEASVFVFADRAVAVVDAQAWVLALSDENVKTCQHEWVNATAERLRGMSAQPPTLPAPPAIGELKLRHGRADYLELIDKCQEKIAAGESYELCLTNHIRVETRSDPWQLYRRLRTLSPRPYAAYLAFSGCHVLSASPERFLKVDARGHVEAKPIKGTRRRSEDTAEDKRLAGELLSSVKERAENLMIVDLLRNDLSRVCVPGSVHVPLLFDVETHTGAHQLVSTIRGTLAKPYGALDAVRAAFPGGSMTGAPKERSMEILRTLEAGPRGVYSGALGYISVDGTVDLSIVIRTIVHHADHLEFGMGGAITARSDAAEEWEETLVKARTLGVALGMDLDDHLNAF</sequence>
<dbReference type="InterPro" id="IPR017926">
    <property type="entry name" value="GATASE"/>
</dbReference>
<name>A0A2U1T8P0_9CORY</name>
<feature type="domain" description="Glutamine amidotransferase" evidence="5">
    <location>
        <begin position="4"/>
        <end position="195"/>
    </location>
</feature>
<dbReference type="PROSITE" id="PS51273">
    <property type="entry name" value="GATASE_TYPE_1"/>
    <property type="match status" value="1"/>
</dbReference>
<dbReference type="RefSeq" id="WP_108431574.1">
    <property type="nucleotide sequence ID" value="NZ_CP026947.1"/>
</dbReference>